<dbReference type="InterPro" id="IPR031924">
    <property type="entry name" value="GH115"/>
</dbReference>
<keyword evidence="1" id="KW-0378">Hydrolase</keyword>
<dbReference type="Proteomes" id="UP000831537">
    <property type="component" value="Chromosome"/>
</dbReference>
<dbReference type="RefSeq" id="WP_244743963.1">
    <property type="nucleotide sequence ID" value="NZ_CP095071.1"/>
</dbReference>
<reference evidence="1 2" key="1">
    <citation type="submission" date="2022-04" db="EMBL/GenBank/DDBJ databases">
        <title>Gracilibacillus sp. isolated from saltern.</title>
        <authorList>
            <person name="Won M."/>
            <person name="Lee C.-M."/>
            <person name="Woen H.-Y."/>
            <person name="Kwon S.-W."/>
        </authorList>
    </citation>
    <scope>NUCLEOTIDE SEQUENCE [LARGE SCALE GENOMIC DNA]</scope>
    <source>
        <strain evidence="1 2">SSPM10-3</strain>
    </source>
</reference>
<dbReference type="Gene3D" id="3.20.20.520">
    <property type="entry name" value="Glycosyl hydrolase family 115"/>
    <property type="match status" value="1"/>
</dbReference>
<gene>
    <name evidence="1" type="ORF">MUN87_21900</name>
</gene>
<evidence type="ECO:0000313" key="1">
    <source>
        <dbReference type="EMBL" id="UOQ85261.1"/>
    </source>
</evidence>
<dbReference type="EMBL" id="CP095071">
    <property type="protein sequence ID" value="UOQ85261.1"/>
    <property type="molecule type" value="Genomic_DNA"/>
</dbReference>
<dbReference type="GO" id="GO:0016787">
    <property type="term" value="F:hydrolase activity"/>
    <property type="evidence" value="ECO:0007669"/>
    <property type="project" value="UniProtKB-KW"/>
</dbReference>
<dbReference type="PANTHER" id="PTHR37842:SF2">
    <property type="entry name" value="GYLCOSYL HYDROLASE 115 C-TERMINAL DOMAIN-CONTAINING PROTEIN"/>
    <property type="match status" value="1"/>
</dbReference>
<name>A0ABY4GM15_9BACI</name>
<accession>A0ABY4GM15</accession>
<evidence type="ECO:0000313" key="2">
    <source>
        <dbReference type="Proteomes" id="UP000831537"/>
    </source>
</evidence>
<proteinExistence type="predicted"/>
<sequence length="513" mass="60933">MVIPGTDLPKEGIHASLAHEMGLWVSHHHAEPLGAEMFLRAYPGKQASYLTNPDLFEKLWRDAIEKQKDEKILWVLAFRGQGDAPFWTQDPQFDTNEKRGEMISKVIQRQYDMIHSQVENPICTIALYGEIAELYKEGHIYLPDDVIKMWADNGYGKMVSRRQGIENARVPSLPEPNEQGKNGIYYHVTFHDLQASSHLTMLAVHPETVESELKKIANANAMDYLLVNAGNIRPHLYYLDMLRIFWQEGEVRYREVLSCFVKRMFGSKHEEISDLYVRYFQNMIQYDQYEDTKAGEEFYHHPARMIIGHWLQSFGNETSESLTWATGDIPFPDQVDYFYNKSRSMLSNWQEWLEKYKEVETHLHEEDQVRLKDHLFFHANLHYTGSLGLKSLCESYKHFEQNHYPEAFVKATHSLWHYQESLQTLRDAEHDKWRHFYRADWLTNVENTLYNVDTLRRFIRMHGDNPDFFLWYKEYIMPETEKYIYLENTHREPLSDDKLTELLQEKFKLSYEG</sequence>
<keyword evidence="2" id="KW-1185">Reference proteome</keyword>
<dbReference type="Pfam" id="PF15979">
    <property type="entry name" value="Glyco_hydro_115"/>
    <property type="match status" value="1"/>
</dbReference>
<dbReference type="PANTHER" id="PTHR37842">
    <property type="match status" value="1"/>
</dbReference>
<dbReference type="InterPro" id="IPR042301">
    <property type="entry name" value="GH115_sf"/>
</dbReference>
<organism evidence="1 2">
    <name type="scientific">Gracilibacillus salinarum</name>
    <dbReference type="NCBI Taxonomy" id="2932255"/>
    <lineage>
        <taxon>Bacteria</taxon>
        <taxon>Bacillati</taxon>
        <taxon>Bacillota</taxon>
        <taxon>Bacilli</taxon>
        <taxon>Bacillales</taxon>
        <taxon>Bacillaceae</taxon>
        <taxon>Gracilibacillus</taxon>
    </lineage>
</organism>
<protein>
    <submittedName>
        <fullName evidence="1">Glycosyl hydrolase 115 family protein</fullName>
    </submittedName>
</protein>